<evidence type="ECO:0000259" key="10">
    <source>
        <dbReference type="PROSITE" id="PS50994"/>
    </source>
</evidence>
<keyword evidence="6" id="KW-0229">DNA integration</keyword>
<reference evidence="11" key="1">
    <citation type="submission" date="2018-05" db="EMBL/GenBank/DDBJ databases">
        <title>Draft genome of Mucuna pruriens seed.</title>
        <authorList>
            <person name="Nnadi N.E."/>
            <person name="Vos R."/>
            <person name="Hasami M.H."/>
            <person name="Devisetty U.K."/>
            <person name="Aguiy J.C."/>
        </authorList>
    </citation>
    <scope>NUCLEOTIDE SEQUENCE [LARGE SCALE GENOMIC DNA]</scope>
    <source>
        <strain evidence="11">JCA_2017</strain>
    </source>
</reference>
<evidence type="ECO:0000256" key="4">
    <source>
        <dbReference type="ARBA" id="ARBA00022801"/>
    </source>
</evidence>
<dbReference type="SUPFAM" id="SSF53098">
    <property type="entry name" value="Ribonuclease H-like"/>
    <property type="match status" value="1"/>
</dbReference>
<gene>
    <name evidence="11" type="ORF">CR513_34482</name>
</gene>
<name>A0A371G2A1_MUCPR</name>
<comment type="caution">
    <text evidence="11">The sequence shown here is derived from an EMBL/GenBank/DDBJ whole genome shotgun (WGS) entry which is preliminary data.</text>
</comment>
<keyword evidence="2" id="KW-0479">Metal-binding</keyword>
<dbReference type="InterPro" id="IPR025724">
    <property type="entry name" value="GAG-pre-integrase_dom"/>
</dbReference>
<accession>A0A371G2A1</accession>
<evidence type="ECO:0000313" key="11">
    <source>
        <dbReference type="EMBL" id="RDX84463.1"/>
    </source>
</evidence>
<evidence type="ECO:0000256" key="2">
    <source>
        <dbReference type="ARBA" id="ARBA00022723"/>
    </source>
</evidence>
<keyword evidence="3" id="KW-0255">Endonuclease</keyword>
<dbReference type="PROSITE" id="PS50994">
    <property type="entry name" value="INTEGRASE"/>
    <property type="match status" value="1"/>
</dbReference>
<dbReference type="GO" id="GO:0016787">
    <property type="term" value="F:hydrolase activity"/>
    <property type="evidence" value="ECO:0007669"/>
    <property type="project" value="UniProtKB-KW"/>
</dbReference>
<evidence type="ECO:0000256" key="8">
    <source>
        <dbReference type="ARBA" id="ARBA00022932"/>
    </source>
</evidence>
<dbReference type="GO" id="GO:0003676">
    <property type="term" value="F:nucleic acid binding"/>
    <property type="evidence" value="ECO:0007669"/>
    <property type="project" value="InterPro"/>
</dbReference>
<dbReference type="InterPro" id="IPR012337">
    <property type="entry name" value="RNaseH-like_sf"/>
</dbReference>
<evidence type="ECO:0000256" key="6">
    <source>
        <dbReference type="ARBA" id="ARBA00022908"/>
    </source>
</evidence>
<dbReference type="GO" id="GO:0003964">
    <property type="term" value="F:RNA-directed DNA polymerase activity"/>
    <property type="evidence" value="ECO:0007669"/>
    <property type="project" value="UniProtKB-KW"/>
</dbReference>
<dbReference type="GO" id="GO:0004519">
    <property type="term" value="F:endonuclease activity"/>
    <property type="evidence" value="ECO:0007669"/>
    <property type="project" value="UniProtKB-KW"/>
</dbReference>
<dbReference type="Gene3D" id="3.30.420.10">
    <property type="entry name" value="Ribonuclease H-like superfamily/Ribonuclease H"/>
    <property type="match status" value="1"/>
</dbReference>
<proteinExistence type="predicted"/>
<evidence type="ECO:0000256" key="3">
    <source>
        <dbReference type="ARBA" id="ARBA00022759"/>
    </source>
</evidence>
<dbReference type="GO" id="GO:0006310">
    <property type="term" value="P:DNA recombination"/>
    <property type="evidence" value="ECO:0007669"/>
    <property type="project" value="UniProtKB-KW"/>
</dbReference>
<evidence type="ECO:0000256" key="9">
    <source>
        <dbReference type="ARBA" id="ARBA00023172"/>
    </source>
</evidence>
<feature type="non-terminal residue" evidence="11">
    <location>
        <position position="170"/>
    </location>
</feature>
<feature type="domain" description="Integrase catalytic" evidence="10">
    <location>
        <begin position="57"/>
        <end position="170"/>
    </location>
</feature>
<evidence type="ECO:0000256" key="1">
    <source>
        <dbReference type="ARBA" id="ARBA00022722"/>
    </source>
</evidence>
<dbReference type="EMBL" id="QJKJ01007043">
    <property type="protein sequence ID" value="RDX84463.1"/>
    <property type="molecule type" value="Genomic_DNA"/>
</dbReference>
<dbReference type="InterPro" id="IPR039537">
    <property type="entry name" value="Retrotran_Ty1/copia-like"/>
</dbReference>
<evidence type="ECO:0000256" key="7">
    <source>
        <dbReference type="ARBA" id="ARBA00022918"/>
    </source>
</evidence>
<sequence length="170" mass="20074">WKSKKKFEEKRDVFVAFDGYESEDDLVIALGQDKTLNCLYMLKENVINGISSIAIDTTTSKGKIWHQRLGHISKHGLQELEKYDCYVEIKFKASNLMNIIRKVRIYLLKSKNEAFKTFVQWKTRIKTLRIDNGLELYGDEFNQLCKENEFYKNNIVRNTPQQNELAERIN</sequence>
<keyword evidence="12" id="KW-1185">Reference proteome</keyword>
<dbReference type="PANTHER" id="PTHR42648:SF11">
    <property type="entry name" value="TRANSPOSON TY4-P GAG-POL POLYPROTEIN"/>
    <property type="match status" value="1"/>
</dbReference>
<keyword evidence="8" id="KW-0239">DNA-directed DNA polymerase</keyword>
<evidence type="ECO:0000313" key="12">
    <source>
        <dbReference type="Proteomes" id="UP000257109"/>
    </source>
</evidence>
<dbReference type="GO" id="GO:0046872">
    <property type="term" value="F:metal ion binding"/>
    <property type="evidence" value="ECO:0007669"/>
    <property type="project" value="UniProtKB-KW"/>
</dbReference>
<feature type="non-terminal residue" evidence="11">
    <location>
        <position position="1"/>
    </location>
</feature>
<dbReference type="InterPro" id="IPR036397">
    <property type="entry name" value="RNaseH_sf"/>
</dbReference>
<dbReference type="InterPro" id="IPR001584">
    <property type="entry name" value="Integrase_cat-core"/>
</dbReference>
<dbReference type="AlphaFoldDB" id="A0A371G2A1"/>
<keyword evidence="4" id="KW-0378">Hydrolase</keyword>
<keyword evidence="7" id="KW-0695">RNA-directed DNA polymerase</keyword>
<evidence type="ECO:0000256" key="5">
    <source>
        <dbReference type="ARBA" id="ARBA00022842"/>
    </source>
</evidence>
<keyword evidence="8" id="KW-0808">Transferase</keyword>
<keyword evidence="5" id="KW-0460">Magnesium</keyword>
<dbReference type="PANTHER" id="PTHR42648">
    <property type="entry name" value="TRANSPOSASE, PUTATIVE-RELATED"/>
    <property type="match status" value="1"/>
</dbReference>
<organism evidence="11 12">
    <name type="scientific">Mucuna pruriens</name>
    <name type="common">Velvet bean</name>
    <name type="synonym">Dolichos pruriens</name>
    <dbReference type="NCBI Taxonomy" id="157652"/>
    <lineage>
        <taxon>Eukaryota</taxon>
        <taxon>Viridiplantae</taxon>
        <taxon>Streptophyta</taxon>
        <taxon>Embryophyta</taxon>
        <taxon>Tracheophyta</taxon>
        <taxon>Spermatophyta</taxon>
        <taxon>Magnoliopsida</taxon>
        <taxon>eudicotyledons</taxon>
        <taxon>Gunneridae</taxon>
        <taxon>Pentapetalae</taxon>
        <taxon>rosids</taxon>
        <taxon>fabids</taxon>
        <taxon>Fabales</taxon>
        <taxon>Fabaceae</taxon>
        <taxon>Papilionoideae</taxon>
        <taxon>50 kb inversion clade</taxon>
        <taxon>NPAAA clade</taxon>
        <taxon>indigoferoid/millettioid clade</taxon>
        <taxon>Phaseoleae</taxon>
        <taxon>Mucuna</taxon>
    </lineage>
</organism>
<dbReference type="GO" id="GO:0003887">
    <property type="term" value="F:DNA-directed DNA polymerase activity"/>
    <property type="evidence" value="ECO:0007669"/>
    <property type="project" value="UniProtKB-KW"/>
</dbReference>
<dbReference type="Proteomes" id="UP000257109">
    <property type="component" value="Unassembled WGS sequence"/>
</dbReference>
<keyword evidence="8" id="KW-0548">Nucleotidyltransferase</keyword>
<keyword evidence="9" id="KW-0233">DNA recombination</keyword>
<dbReference type="Pfam" id="PF13976">
    <property type="entry name" value="gag_pre-integrs"/>
    <property type="match status" value="1"/>
</dbReference>
<protein>
    <recommendedName>
        <fullName evidence="10">Integrase catalytic domain-containing protein</fullName>
    </recommendedName>
</protein>
<dbReference type="GO" id="GO:0015074">
    <property type="term" value="P:DNA integration"/>
    <property type="evidence" value="ECO:0007669"/>
    <property type="project" value="UniProtKB-KW"/>
</dbReference>
<keyword evidence="1" id="KW-0540">Nuclease</keyword>
<dbReference type="OrthoDB" id="1194585at2759"/>